<dbReference type="SUPFAM" id="SSF47648">
    <property type="entry name" value="Nucleoside phosphorylase/phosphoribosyltransferase N-terminal domain"/>
    <property type="match status" value="1"/>
</dbReference>
<accession>A0AAU7ZPB4</accession>
<keyword evidence="3 9" id="KW-0328">Glycosyltransferase</keyword>
<dbReference type="Gene3D" id="3.40.1030.10">
    <property type="entry name" value="Nucleoside phosphorylase/phosphoribosyltransferase catalytic domain"/>
    <property type="match status" value="1"/>
</dbReference>
<evidence type="ECO:0000256" key="7">
    <source>
        <dbReference type="ARBA" id="ARBA00052328"/>
    </source>
</evidence>
<keyword evidence="6 9" id="KW-0057">Aromatic amino acid biosynthesis</keyword>
<organism evidence="12">
    <name type="scientific">Tunturiibacter psychrotolerans</name>
    <dbReference type="NCBI Taxonomy" id="3069686"/>
    <lineage>
        <taxon>Bacteria</taxon>
        <taxon>Pseudomonadati</taxon>
        <taxon>Acidobacteriota</taxon>
        <taxon>Terriglobia</taxon>
        <taxon>Terriglobales</taxon>
        <taxon>Acidobacteriaceae</taxon>
        <taxon>Tunturiibacter</taxon>
    </lineage>
</organism>
<keyword evidence="9" id="KW-0479">Metal-binding</keyword>
<comment type="cofactor">
    <cofactor evidence="9">
        <name>Mg(2+)</name>
        <dbReference type="ChEBI" id="CHEBI:18420"/>
    </cofactor>
    <text evidence="9">Binds 2 magnesium ions per monomer.</text>
</comment>
<dbReference type="InterPro" id="IPR000312">
    <property type="entry name" value="Glycosyl_Trfase_fam3"/>
</dbReference>
<comment type="function">
    <text evidence="9">Catalyzes the transfer of the phosphoribosyl group of 5-phosphorylribose-1-pyrophosphate (PRPP) to anthranilate to yield N-(5'-phosphoribosyl)-anthranilate (PRA).</text>
</comment>
<keyword evidence="9" id="KW-0460">Magnesium</keyword>
<dbReference type="GO" id="GO:0005829">
    <property type="term" value="C:cytosol"/>
    <property type="evidence" value="ECO:0007669"/>
    <property type="project" value="TreeGrafter"/>
</dbReference>
<evidence type="ECO:0000256" key="3">
    <source>
        <dbReference type="ARBA" id="ARBA00022676"/>
    </source>
</evidence>
<name>A0AAU7ZPB4_9BACT</name>
<feature type="binding site" evidence="9">
    <location>
        <position position="97"/>
    </location>
    <ligand>
        <name>Mg(2+)</name>
        <dbReference type="ChEBI" id="CHEBI:18420"/>
        <label>1</label>
    </ligand>
</feature>
<feature type="binding site" evidence="9">
    <location>
        <position position="85"/>
    </location>
    <ligand>
        <name>5-phospho-alpha-D-ribose 1-diphosphate</name>
        <dbReference type="ChEBI" id="CHEBI:58017"/>
    </ligand>
</feature>
<reference evidence="12" key="2">
    <citation type="journal article" date="2024" name="Environ. Microbiol.">
        <title>Genome analysis and description of Tunturibacter gen. nov. expands the diversity of Terriglobia in tundra soils.</title>
        <authorList>
            <person name="Messyasz A."/>
            <person name="Mannisto M.K."/>
            <person name="Kerkhof L.J."/>
            <person name="Haggblom M.M."/>
        </authorList>
    </citation>
    <scope>NUCLEOTIDE SEQUENCE</scope>
    <source>
        <strain evidence="12">X5P6</strain>
    </source>
</reference>
<dbReference type="AlphaFoldDB" id="A0AAU7ZPB4"/>
<dbReference type="Gene3D" id="1.20.970.10">
    <property type="entry name" value="Transferase, Pyrimidine Nucleoside Phosphorylase, Chain C"/>
    <property type="match status" value="1"/>
</dbReference>
<dbReference type="GO" id="GO:0000287">
    <property type="term" value="F:magnesium ion binding"/>
    <property type="evidence" value="ECO:0007669"/>
    <property type="project" value="UniProtKB-UniRule"/>
</dbReference>
<dbReference type="Pfam" id="PF02885">
    <property type="entry name" value="Glycos_trans_3N"/>
    <property type="match status" value="1"/>
</dbReference>
<evidence type="ECO:0000313" key="12">
    <source>
        <dbReference type="EMBL" id="XCB32762.1"/>
    </source>
</evidence>
<feature type="binding site" evidence="9">
    <location>
        <begin position="95"/>
        <end position="98"/>
    </location>
    <ligand>
        <name>5-phospho-alpha-D-ribose 1-diphosphate</name>
        <dbReference type="ChEBI" id="CHEBI:58017"/>
    </ligand>
</feature>
<evidence type="ECO:0000256" key="9">
    <source>
        <dbReference type="HAMAP-Rule" id="MF_00211"/>
    </source>
</evidence>
<sequence length="349" mass="36076">MPPQPYLQQILEVRTPLTREQAGDLMHQILSGQLTDIEIAALLGALAARGETASEIAGFVDAMRTAVTAIQLTDAERLNLVDTCGTGGDASGTFNISTAAALVAAATGATSGANLMVAKHGNRAVTSQTGSADVLEALGIPVDLSPDDAASNLRSHRFAFLHAPSLHPAMKAVMPVRRALGVRTVFNVLGPLTNPAGASAQVMGVYSPHMVSIVAEAMALLGTRHAFVVHGNTFREKGLDEISISGPSQLAEVHDGVVTITTITPEDLGFQRSDLESLRGGNAQTNAAILTAIFSGERGPRRDIVLLNAAAVLVVADLALDLRTGIALAAKTIDSGAVTKLIASLSTKS</sequence>
<feature type="binding site" evidence="9">
    <location>
        <position position="241"/>
    </location>
    <ligand>
        <name>Mg(2+)</name>
        <dbReference type="ChEBI" id="CHEBI:18420"/>
        <label>1</label>
    </ligand>
</feature>
<dbReference type="GO" id="GO:0004048">
    <property type="term" value="F:anthranilate phosphoribosyltransferase activity"/>
    <property type="evidence" value="ECO:0007669"/>
    <property type="project" value="UniProtKB-UniRule"/>
</dbReference>
<feature type="binding site" evidence="9">
    <location>
        <position position="240"/>
    </location>
    <ligand>
        <name>Mg(2+)</name>
        <dbReference type="ChEBI" id="CHEBI:18420"/>
        <label>2</label>
    </ligand>
</feature>
<reference evidence="12" key="1">
    <citation type="submission" date="2023-08" db="EMBL/GenBank/DDBJ databases">
        <authorList>
            <person name="Messyasz A."/>
            <person name="Mannisto M.K."/>
            <person name="Kerkhof L.J."/>
            <person name="Haggblom M."/>
        </authorList>
    </citation>
    <scope>NUCLEOTIDE SEQUENCE</scope>
    <source>
        <strain evidence="12">X5P6</strain>
    </source>
</reference>
<feature type="binding site" evidence="9">
    <location>
        <position position="122"/>
    </location>
    <ligand>
        <name>anthranilate</name>
        <dbReference type="ChEBI" id="CHEBI:16567"/>
        <label>1</label>
    </ligand>
</feature>
<gene>
    <name evidence="9 12" type="primary">trpD</name>
    <name evidence="12" type="ORF">RBB77_20400</name>
</gene>
<comment type="catalytic activity">
    <reaction evidence="7 9">
        <text>N-(5-phospho-beta-D-ribosyl)anthranilate + diphosphate = 5-phospho-alpha-D-ribose 1-diphosphate + anthranilate</text>
        <dbReference type="Rhea" id="RHEA:11768"/>
        <dbReference type="ChEBI" id="CHEBI:16567"/>
        <dbReference type="ChEBI" id="CHEBI:18277"/>
        <dbReference type="ChEBI" id="CHEBI:33019"/>
        <dbReference type="ChEBI" id="CHEBI:58017"/>
        <dbReference type="EC" id="2.4.2.18"/>
    </reaction>
</comment>
<dbReference type="FunFam" id="3.40.1030.10:FF:000002">
    <property type="entry name" value="Anthranilate phosphoribosyltransferase"/>
    <property type="match status" value="1"/>
</dbReference>
<proteinExistence type="inferred from homology"/>
<feature type="binding site" evidence="9">
    <location>
        <begin position="119"/>
        <end position="127"/>
    </location>
    <ligand>
        <name>5-phospho-alpha-D-ribose 1-diphosphate</name>
        <dbReference type="ChEBI" id="CHEBI:58017"/>
    </ligand>
</feature>
<dbReference type="EC" id="2.4.2.18" evidence="9"/>
<feature type="binding site" evidence="9">
    <location>
        <position position="177"/>
    </location>
    <ligand>
        <name>anthranilate</name>
        <dbReference type="ChEBI" id="CHEBI:16567"/>
        <label>2</label>
    </ligand>
</feature>
<feature type="binding site" evidence="9">
    <location>
        <position position="131"/>
    </location>
    <ligand>
        <name>5-phospho-alpha-D-ribose 1-diphosphate</name>
        <dbReference type="ChEBI" id="CHEBI:58017"/>
    </ligand>
</feature>
<dbReference type="InterPro" id="IPR005940">
    <property type="entry name" value="Anthranilate_Pribosyl_Tfrase"/>
</dbReference>
<comment type="pathway">
    <text evidence="1 9">Amino-acid biosynthesis; L-tryptophan biosynthesis; L-tryptophan from chorismate: step 2/5.</text>
</comment>
<comment type="subunit">
    <text evidence="9">Homodimer.</text>
</comment>
<dbReference type="KEGG" id="tpsc:RBB77_20400"/>
<dbReference type="InterPro" id="IPR035902">
    <property type="entry name" value="Nuc_phospho_transferase"/>
</dbReference>
<feature type="binding site" evidence="9">
    <location>
        <position position="85"/>
    </location>
    <ligand>
        <name>anthranilate</name>
        <dbReference type="ChEBI" id="CHEBI:16567"/>
        <label>1</label>
    </ligand>
</feature>
<keyword evidence="4 9" id="KW-0808">Transferase</keyword>
<dbReference type="RefSeq" id="WP_353063602.1">
    <property type="nucleotide sequence ID" value="NZ_CP132942.1"/>
</dbReference>
<comment type="similarity">
    <text evidence="9">Belongs to the anthranilate phosphoribosyltransferase family.</text>
</comment>
<protein>
    <recommendedName>
        <fullName evidence="9">Anthranilate phosphoribosyltransferase</fullName>
        <ecNumber evidence="9">2.4.2.18</ecNumber>
    </recommendedName>
</protein>
<feature type="binding site" evidence="9">
    <location>
        <position position="93"/>
    </location>
    <ligand>
        <name>5-phospho-alpha-D-ribose 1-diphosphate</name>
        <dbReference type="ChEBI" id="CHEBI:58017"/>
    </ligand>
</feature>
<evidence type="ECO:0000259" key="10">
    <source>
        <dbReference type="Pfam" id="PF00591"/>
    </source>
</evidence>
<feature type="domain" description="Glycosyl transferase family 3" evidence="10">
    <location>
        <begin position="79"/>
        <end position="337"/>
    </location>
</feature>
<keyword evidence="2 9" id="KW-0028">Amino-acid biosynthesis</keyword>
<dbReference type="SUPFAM" id="SSF52418">
    <property type="entry name" value="Nucleoside phosphorylase/phosphoribosyltransferase catalytic domain"/>
    <property type="match status" value="1"/>
</dbReference>
<feature type="binding site" evidence="9">
    <location>
        <position position="241"/>
    </location>
    <ligand>
        <name>Mg(2+)</name>
        <dbReference type="ChEBI" id="CHEBI:18420"/>
        <label>2</label>
    </ligand>
</feature>
<evidence type="ECO:0000256" key="1">
    <source>
        <dbReference type="ARBA" id="ARBA00004907"/>
    </source>
</evidence>
<comment type="caution">
    <text evidence="9">Lacks conserved residue(s) required for the propagation of feature annotation.</text>
</comment>
<dbReference type="PANTHER" id="PTHR43285">
    <property type="entry name" value="ANTHRANILATE PHOSPHORIBOSYLTRANSFERASE"/>
    <property type="match status" value="1"/>
</dbReference>
<evidence type="ECO:0000256" key="8">
    <source>
        <dbReference type="ARBA" id="ARBA00061188"/>
    </source>
</evidence>
<evidence type="ECO:0000256" key="6">
    <source>
        <dbReference type="ARBA" id="ARBA00023141"/>
    </source>
</evidence>
<dbReference type="GO" id="GO:0000162">
    <property type="term" value="P:L-tryptophan biosynthetic process"/>
    <property type="evidence" value="ECO:0007669"/>
    <property type="project" value="UniProtKB-UniRule"/>
</dbReference>
<evidence type="ECO:0000256" key="2">
    <source>
        <dbReference type="ARBA" id="ARBA00022605"/>
    </source>
</evidence>
<dbReference type="PANTHER" id="PTHR43285:SF2">
    <property type="entry name" value="ANTHRANILATE PHOSPHORIBOSYLTRANSFERASE"/>
    <property type="match status" value="1"/>
</dbReference>
<evidence type="ECO:0000259" key="11">
    <source>
        <dbReference type="Pfam" id="PF02885"/>
    </source>
</evidence>
<feature type="binding site" evidence="9">
    <location>
        <begin position="88"/>
        <end position="89"/>
    </location>
    <ligand>
        <name>5-phospho-alpha-D-ribose 1-diphosphate</name>
        <dbReference type="ChEBI" id="CHEBI:58017"/>
    </ligand>
</feature>
<evidence type="ECO:0000256" key="5">
    <source>
        <dbReference type="ARBA" id="ARBA00022822"/>
    </source>
</evidence>
<evidence type="ECO:0000256" key="4">
    <source>
        <dbReference type="ARBA" id="ARBA00022679"/>
    </source>
</evidence>
<dbReference type="HAMAP" id="MF_00211">
    <property type="entry name" value="TrpD"/>
    <property type="match status" value="1"/>
</dbReference>
<comment type="similarity">
    <text evidence="8">In the C-terminal section; belongs to the anthranilate phosphoribosyltransferase family.</text>
</comment>
<dbReference type="InterPro" id="IPR036320">
    <property type="entry name" value="Glycosyl_Trfase_fam3_N_dom_sf"/>
</dbReference>
<dbReference type="EMBL" id="CP132942">
    <property type="protein sequence ID" value="XCB32762.1"/>
    <property type="molecule type" value="Genomic_DNA"/>
</dbReference>
<dbReference type="NCBIfam" id="TIGR01245">
    <property type="entry name" value="trpD"/>
    <property type="match status" value="1"/>
</dbReference>
<dbReference type="InterPro" id="IPR017459">
    <property type="entry name" value="Glycosyl_Trfase_fam3_N_dom"/>
</dbReference>
<dbReference type="Pfam" id="PF00591">
    <property type="entry name" value="Glycos_transf_3"/>
    <property type="match status" value="1"/>
</dbReference>
<keyword evidence="5 9" id="KW-0822">Tryptophan biosynthesis</keyword>
<feature type="domain" description="Glycosyl transferase family 3 N-terminal" evidence="11">
    <location>
        <begin position="5"/>
        <end position="65"/>
    </location>
</feature>